<evidence type="ECO:0000313" key="5">
    <source>
        <dbReference type="EMBL" id="PHN06470.1"/>
    </source>
</evidence>
<dbReference type="InterPro" id="IPR015422">
    <property type="entry name" value="PyrdxlP-dep_Trfase_small"/>
</dbReference>
<dbReference type="PANTHER" id="PTHR11808">
    <property type="entry name" value="TRANS-SULFURATION ENZYME FAMILY MEMBER"/>
    <property type="match status" value="1"/>
</dbReference>
<dbReference type="Proteomes" id="UP000223913">
    <property type="component" value="Unassembled WGS sequence"/>
</dbReference>
<dbReference type="PANTHER" id="PTHR11808:SF80">
    <property type="entry name" value="CYSTATHIONINE GAMMA-LYASE"/>
    <property type="match status" value="1"/>
</dbReference>
<dbReference type="SUPFAM" id="SSF53383">
    <property type="entry name" value="PLP-dependent transferases"/>
    <property type="match status" value="1"/>
</dbReference>
<dbReference type="InterPro" id="IPR000277">
    <property type="entry name" value="Cys/Met-Metab_PyrdxlP-dep_enz"/>
</dbReference>
<dbReference type="Pfam" id="PF01053">
    <property type="entry name" value="Cys_Met_Meta_PP"/>
    <property type="match status" value="1"/>
</dbReference>
<feature type="modified residue" description="N6-(pyridoxal phosphate)lysine" evidence="3">
    <location>
        <position position="213"/>
    </location>
</feature>
<dbReference type="GO" id="GO:0030170">
    <property type="term" value="F:pyridoxal phosphate binding"/>
    <property type="evidence" value="ECO:0007669"/>
    <property type="project" value="InterPro"/>
</dbReference>
<dbReference type="PIRSF" id="PIRSF001434">
    <property type="entry name" value="CGS"/>
    <property type="match status" value="1"/>
</dbReference>
<evidence type="ECO:0000256" key="2">
    <source>
        <dbReference type="ARBA" id="ARBA00022898"/>
    </source>
</evidence>
<evidence type="ECO:0000256" key="3">
    <source>
        <dbReference type="PIRSR" id="PIRSR001434-2"/>
    </source>
</evidence>
<dbReference type="InterPro" id="IPR015424">
    <property type="entry name" value="PyrdxlP-dep_Trfase"/>
</dbReference>
<dbReference type="OrthoDB" id="9803729at2"/>
<keyword evidence="2 3" id="KW-0663">Pyridoxal phosphate</keyword>
<evidence type="ECO:0000256" key="4">
    <source>
        <dbReference type="RuleBase" id="RU362118"/>
    </source>
</evidence>
<dbReference type="GO" id="GO:0005737">
    <property type="term" value="C:cytoplasm"/>
    <property type="evidence" value="ECO:0007669"/>
    <property type="project" value="TreeGrafter"/>
</dbReference>
<proteinExistence type="inferred from homology"/>
<dbReference type="CDD" id="cd00614">
    <property type="entry name" value="CGS_like"/>
    <property type="match status" value="1"/>
</dbReference>
<evidence type="ECO:0000256" key="1">
    <source>
        <dbReference type="ARBA" id="ARBA00001933"/>
    </source>
</evidence>
<dbReference type="InterPro" id="IPR015421">
    <property type="entry name" value="PyrdxlP-dep_Trfase_major"/>
</dbReference>
<dbReference type="GO" id="GO:0019346">
    <property type="term" value="P:transsulfuration"/>
    <property type="evidence" value="ECO:0007669"/>
    <property type="project" value="InterPro"/>
</dbReference>
<dbReference type="InterPro" id="IPR054542">
    <property type="entry name" value="Cys_met_metab_PP"/>
</dbReference>
<evidence type="ECO:0000313" key="6">
    <source>
        <dbReference type="Proteomes" id="UP000223913"/>
    </source>
</evidence>
<protein>
    <recommendedName>
        <fullName evidence="7">Methionine gamma-lyase</fullName>
    </recommendedName>
</protein>
<dbReference type="AlphaFoldDB" id="A0A2D0NDM3"/>
<dbReference type="GO" id="GO:0016846">
    <property type="term" value="F:carbon-sulfur lyase activity"/>
    <property type="evidence" value="ECO:0007669"/>
    <property type="project" value="TreeGrafter"/>
</dbReference>
<dbReference type="RefSeq" id="WP_099150454.1">
    <property type="nucleotide sequence ID" value="NZ_PDUD01000018.1"/>
</dbReference>
<accession>A0A2D0NDM3</accession>
<reference evidence="5 6" key="1">
    <citation type="submission" date="2017-10" db="EMBL/GenBank/DDBJ databases">
        <title>The draft genome sequence of Lewinella nigricans NBRC 102662.</title>
        <authorList>
            <person name="Wang K."/>
        </authorList>
    </citation>
    <scope>NUCLEOTIDE SEQUENCE [LARGE SCALE GENOMIC DNA]</scope>
    <source>
        <strain evidence="5 6">NBRC 102662</strain>
    </source>
</reference>
<sequence>MKKIGFGSRCVHDIRKESTTASHTLPIYATSSFDFSSIEQGMAVFTGEEEGHLYSRFGNPTIESVAAKIAALEAYKLDIETYGYLFSSGMNAITTLMLACVKPGQKILTQGNLYGGTTELFNKILQPLGLDPILTNLQDLDQVERLLQQDDSIRMIYFETPANPTLACVDIAALADLGQRYDCLVTADNTFCSPYVQQPFAFGVDFVVHSTTKYINGHGNSTGGAIIGKKGQPGKEEIFMGLKLVGGNSNAWDAWLINNGMKTLELRMERHCANALQIAKYLTEHSQVEQVNYPGLTSHPDHALAKRQMRAFGGMLSFELAGGLEAGKAFMNRLQFCKLAPTMGDVDTLVLHPASMSHLRVPPEVRLANQITDGLVRLSVGIENAEDIIADLDQAIGA</sequence>
<dbReference type="GO" id="GO:0009086">
    <property type="term" value="P:methionine biosynthetic process"/>
    <property type="evidence" value="ECO:0007669"/>
    <property type="project" value="UniProtKB-ARBA"/>
</dbReference>
<evidence type="ECO:0008006" key="7">
    <source>
        <dbReference type="Google" id="ProtNLM"/>
    </source>
</evidence>
<dbReference type="Gene3D" id="3.40.640.10">
    <property type="entry name" value="Type I PLP-dependent aspartate aminotransferase-like (Major domain)"/>
    <property type="match status" value="1"/>
</dbReference>
<keyword evidence="6" id="KW-1185">Reference proteome</keyword>
<dbReference type="PROSITE" id="PS00868">
    <property type="entry name" value="CYS_MET_METAB_PP"/>
    <property type="match status" value="1"/>
</dbReference>
<organism evidence="5 6">
    <name type="scientific">Flavilitoribacter nigricans (strain ATCC 23147 / DSM 23189 / NBRC 102662 / NCIMB 1420 / SS-2)</name>
    <name type="common">Lewinella nigricans</name>
    <dbReference type="NCBI Taxonomy" id="1122177"/>
    <lineage>
        <taxon>Bacteria</taxon>
        <taxon>Pseudomonadati</taxon>
        <taxon>Bacteroidota</taxon>
        <taxon>Saprospiria</taxon>
        <taxon>Saprospirales</taxon>
        <taxon>Lewinellaceae</taxon>
        <taxon>Flavilitoribacter</taxon>
    </lineage>
</organism>
<name>A0A2D0NDM3_FLAN2</name>
<comment type="caution">
    <text evidence="5">The sequence shown here is derived from an EMBL/GenBank/DDBJ whole genome shotgun (WGS) entry which is preliminary data.</text>
</comment>
<dbReference type="EMBL" id="PDUD01000018">
    <property type="protein sequence ID" value="PHN06470.1"/>
    <property type="molecule type" value="Genomic_DNA"/>
</dbReference>
<comment type="similarity">
    <text evidence="4">Belongs to the trans-sulfuration enzymes family.</text>
</comment>
<comment type="cofactor">
    <cofactor evidence="1 4">
        <name>pyridoxal 5'-phosphate</name>
        <dbReference type="ChEBI" id="CHEBI:597326"/>
    </cofactor>
</comment>
<dbReference type="Gene3D" id="3.90.1150.10">
    <property type="entry name" value="Aspartate Aminotransferase, domain 1"/>
    <property type="match status" value="1"/>
</dbReference>
<dbReference type="FunFam" id="3.40.640.10:FF:000046">
    <property type="entry name" value="Cystathionine gamma-lyase"/>
    <property type="match status" value="1"/>
</dbReference>
<dbReference type="FunFam" id="3.90.1150.10:FF:000033">
    <property type="entry name" value="Cystathionine gamma-synthase"/>
    <property type="match status" value="1"/>
</dbReference>
<gene>
    <name evidence="5" type="ORF">CRP01_12950</name>
</gene>